<feature type="transmembrane region" description="Helical" evidence="2">
    <location>
        <begin position="63"/>
        <end position="81"/>
    </location>
</feature>
<dbReference type="RefSeq" id="WP_248153222.1">
    <property type="nucleotide sequence ID" value="NZ_JALNMJ010000005.1"/>
</dbReference>
<evidence type="ECO:0000313" key="3">
    <source>
        <dbReference type="EMBL" id="MCK7612276.1"/>
    </source>
</evidence>
<name>A0ABT0GS56_9HYPH</name>
<evidence type="ECO:0000256" key="1">
    <source>
        <dbReference type="SAM" id="MobiDB-lite"/>
    </source>
</evidence>
<evidence type="ECO:0000313" key="4">
    <source>
        <dbReference type="Proteomes" id="UP001431221"/>
    </source>
</evidence>
<dbReference type="Proteomes" id="UP001431221">
    <property type="component" value="Unassembled WGS sequence"/>
</dbReference>
<dbReference type="EMBL" id="JALNMJ010000005">
    <property type="protein sequence ID" value="MCK7612276.1"/>
    <property type="molecule type" value="Genomic_DNA"/>
</dbReference>
<proteinExistence type="predicted"/>
<keyword evidence="2" id="KW-0812">Transmembrane</keyword>
<protein>
    <submittedName>
        <fullName evidence="3">Uncharacterized protein</fullName>
    </submittedName>
</protein>
<gene>
    <name evidence="3" type="ORF">M0H32_08905</name>
</gene>
<feature type="region of interest" description="Disordered" evidence="1">
    <location>
        <begin position="1"/>
        <end position="23"/>
    </location>
</feature>
<reference evidence="3" key="1">
    <citation type="submission" date="2022-04" db="EMBL/GenBank/DDBJ databases">
        <title>Roseibium sp. CAU 1639 isolated from mud.</title>
        <authorList>
            <person name="Kim W."/>
        </authorList>
    </citation>
    <scope>NUCLEOTIDE SEQUENCE</scope>
    <source>
        <strain evidence="3">CAU 1639</strain>
    </source>
</reference>
<keyword evidence="2" id="KW-1133">Transmembrane helix</keyword>
<comment type="caution">
    <text evidence="3">The sequence shown here is derived from an EMBL/GenBank/DDBJ whole genome shotgun (WGS) entry which is preliminary data.</text>
</comment>
<keyword evidence="2" id="KW-0472">Membrane</keyword>
<accession>A0ABT0GS56</accession>
<evidence type="ECO:0000256" key="2">
    <source>
        <dbReference type="SAM" id="Phobius"/>
    </source>
</evidence>
<sequence>MSKPDHPKEKQRQDALHALSRVEAESETVVGSTFVRMADRAKNHMAAADKDEDDKIEVWGTRIGRGLGAVFAVGLVIYLVVTYL</sequence>
<organism evidence="3 4">
    <name type="scientific">Roseibium sediminicola</name>
    <dbReference type="NCBI Taxonomy" id="2933272"/>
    <lineage>
        <taxon>Bacteria</taxon>
        <taxon>Pseudomonadati</taxon>
        <taxon>Pseudomonadota</taxon>
        <taxon>Alphaproteobacteria</taxon>
        <taxon>Hyphomicrobiales</taxon>
        <taxon>Stappiaceae</taxon>
        <taxon>Roseibium</taxon>
    </lineage>
</organism>
<keyword evidence="4" id="KW-1185">Reference proteome</keyword>